<protein>
    <submittedName>
        <fullName evidence="1">Uncharacterized protein</fullName>
    </submittedName>
</protein>
<dbReference type="RefSeq" id="WP_052605009.1">
    <property type="nucleotide sequence ID" value="NZ_JXYS01000028.1"/>
</dbReference>
<proteinExistence type="predicted"/>
<reference evidence="1 3" key="1">
    <citation type="submission" date="2015-01" db="EMBL/GenBank/DDBJ databases">
        <title>Draft genome of the acidophilic iron oxidizer Acidithrix ferrooxidans strain Py-F3.</title>
        <authorList>
            <person name="Poehlein A."/>
            <person name="Eisen S."/>
            <person name="Schloemann M."/>
            <person name="Johnson B.D."/>
            <person name="Daniel R."/>
            <person name="Muehling M."/>
        </authorList>
    </citation>
    <scope>NUCLEOTIDE SEQUENCE [LARGE SCALE GENOMIC DNA]</scope>
    <source>
        <strain evidence="1 3">Py-F3</strain>
    </source>
</reference>
<gene>
    <name evidence="2" type="ORF">AXFE_12460</name>
    <name evidence="1" type="ORF">AXFE_15400</name>
</gene>
<evidence type="ECO:0000313" key="2">
    <source>
        <dbReference type="EMBL" id="KJF17862.1"/>
    </source>
</evidence>
<dbReference type="OrthoDB" id="3365249at2"/>
<dbReference type="AlphaFoldDB" id="A0A0D8HI21"/>
<evidence type="ECO:0000313" key="1">
    <source>
        <dbReference type="EMBL" id="KJF17640.1"/>
    </source>
</evidence>
<name>A0A0D8HI21_9ACTN</name>
<accession>A0A0D8HI21</accession>
<dbReference type="Proteomes" id="UP000032360">
    <property type="component" value="Unassembled WGS sequence"/>
</dbReference>
<evidence type="ECO:0000313" key="3">
    <source>
        <dbReference type="Proteomes" id="UP000032360"/>
    </source>
</evidence>
<organism evidence="1 3">
    <name type="scientific">Acidithrix ferrooxidans</name>
    <dbReference type="NCBI Taxonomy" id="1280514"/>
    <lineage>
        <taxon>Bacteria</taxon>
        <taxon>Bacillati</taxon>
        <taxon>Actinomycetota</taxon>
        <taxon>Acidimicrobiia</taxon>
        <taxon>Acidimicrobiales</taxon>
        <taxon>Acidimicrobiaceae</taxon>
        <taxon>Acidithrix</taxon>
    </lineage>
</organism>
<comment type="caution">
    <text evidence="1">The sequence shown here is derived from an EMBL/GenBank/DDBJ whole genome shotgun (WGS) entry which is preliminary data.</text>
</comment>
<dbReference type="EMBL" id="JXYS01000034">
    <property type="protein sequence ID" value="KJF17640.1"/>
    <property type="molecule type" value="Genomic_DNA"/>
</dbReference>
<dbReference type="EMBL" id="JXYS01000028">
    <property type="protein sequence ID" value="KJF17862.1"/>
    <property type="molecule type" value="Genomic_DNA"/>
</dbReference>
<keyword evidence="3" id="KW-1185">Reference proteome</keyword>
<sequence length="263" mass="28848">MNPNLKQDSSLERHFEMAEATVDELVRIVNSISARGKKAKKASQTGSVRDYILAVTELKTLVEGIGSVVDELSSLAEVDVSKIMESGSYKEELFSLCEEEDIRIIESDGKFLSYPTIISLSPSDAAVIIEKKKQRGIRPSFLVAQLKGLSKRQFGLKPETFIEMIATAYDLVVAEKELPAGTVVKLVDLYRVLTILPAAKSYTKSEFVRDIYLLDQSGIDTTRGGRVLKLPASAMTRSSGTMETVAKGGQIKLYAGISFEVTQ</sequence>